<dbReference type="GO" id="GO:0071567">
    <property type="term" value="F:deUFMylase activity"/>
    <property type="evidence" value="ECO:0007669"/>
    <property type="project" value="TreeGrafter"/>
</dbReference>
<dbReference type="OrthoDB" id="417506at2759"/>
<keyword evidence="3" id="KW-0833">Ubl conjugation pathway</keyword>
<evidence type="ECO:0008006" key="10">
    <source>
        <dbReference type="Google" id="ProtNLM"/>
    </source>
</evidence>
<dbReference type="Gene3D" id="3.90.70.130">
    <property type="match status" value="1"/>
</dbReference>
<evidence type="ECO:0000313" key="9">
    <source>
        <dbReference type="Proteomes" id="UP000825935"/>
    </source>
</evidence>
<dbReference type="Pfam" id="PF20908">
    <property type="entry name" value="UfSP2_N"/>
    <property type="match status" value="1"/>
</dbReference>
<gene>
    <name evidence="8" type="ORF">KP509_15G037900</name>
</gene>
<name>A0A8T2T2J5_CERRI</name>
<comment type="similarity">
    <text evidence="1">Belongs to the peptidase C78 family.</text>
</comment>
<dbReference type="PANTHER" id="PTHR48153:SF2">
    <property type="entry name" value="UFM1-SPECIFIC PROTEASE 2"/>
    <property type="match status" value="1"/>
</dbReference>
<evidence type="ECO:0000256" key="3">
    <source>
        <dbReference type="ARBA" id="ARBA00022786"/>
    </source>
</evidence>
<keyword evidence="9" id="KW-1185">Reference proteome</keyword>
<comment type="caution">
    <text evidence="8">The sequence shown here is derived from an EMBL/GenBank/DDBJ whole genome shotgun (WGS) entry which is preliminary data.</text>
</comment>
<evidence type="ECO:0000259" key="7">
    <source>
        <dbReference type="Pfam" id="PF20908"/>
    </source>
</evidence>
<evidence type="ECO:0000259" key="6">
    <source>
        <dbReference type="Pfam" id="PF07910"/>
    </source>
</evidence>
<proteinExistence type="inferred from homology"/>
<keyword evidence="5" id="KW-0788">Thiol protease</keyword>
<evidence type="ECO:0000256" key="2">
    <source>
        <dbReference type="ARBA" id="ARBA00022670"/>
    </source>
</evidence>
<reference evidence="8" key="1">
    <citation type="submission" date="2021-08" db="EMBL/GenBank/DDBJ databases">
        <title>WGS assembly of Ceratopteris richardii.</title>
        <authorList>
            <person name="Marchant D.B."/>
            <person name="Chen G."/>
            <person name="Jenkins J."/>
            <person name="Shu S."/>
            <person name="Leebens-Mack J."/>
            <person name="Grimwood J."/>
            <person name="Schmutz J."/>
            <person name="Soltis P."/>
            <person name="Soltis D."/>
            <person name="Chen Z.-H."/>
        </authorList>
    </citation>
    <scope>NUCLEOTIDE SEQUENCE</scope>
    <source>
        <strain evidence="8">Whitten #5841</strain>
        <tissue evidence="8">Leaf</tissue>
    </source>
</reference>
<dbReference type="OMA" id="QTIISWE"/>
<evidence type="ECO:0000256" key="1">
    <source>
        <dbReference type="ARBA" id="ARBA00008552"/>
    </source>
</evidence>
<feature type="domain" description="UFSP1/2/DUB catalytic" evidence="6">
    <location>
        <begin position="427"/>
        <end position="617"/>
    </location>
</feature>
<dbReference type="PANTHER" id="PTHR48153">
    <property type="entry name" value="UFM1-SPECIFIC PROTEASE 2"/>
    <property type="match status" value="1"/>
</dbReference>
<feature type="domain" description="UFSP2 second" evidence="7">
    <location>
        <begin position="288"/>
        <end position="398"/>
    </location>
</feature>
<dbReference type="GO" id="GO:0006508">
    <property type="term" value="P:proteolysis"/>
    <property type="evidence" value="ECO:0007669"/>
    <property type="project" value="UniProtKB-KW"/>
</dbReference>
<dbReference type="Proteomes" id="UP000825935">
    <property type="component" value="Chromosome 15"/>
</dbReference>
<dbReference type="Pfam" id="PF07910">
    <property type="entry name" value="Peptidase_C78"/>
    <property type="match status" value="1"/>
</dbReference>
<dbReference type="InterPro" id="IPR038765">
    <property type="entry name" value="Papain-like_cys_pep_sf"/>
</dbReference>
<keyword evidence="4" id="KW-0378">Hydrolase</keyword>
<dbReference type="InterPro" id="IPR012462">
    <property type="entry name" value="UFSP1/2_DUB_cat"/>
</dbReference>
<evidence type="ECO:0000256" key="4">
    <source>
        <dbReference type="ARBA" id="ARBA00022801"/>
    </source>
</evidence>
<dbReference type="SUPFAM" id="SSF54001">
    <property type="entry name" value="Cysteine proteinases"/>
    <property type="match status" value="1"/>
</dbReference>
<sequence>MAKHITILCDSSMLENKRKGMQWLVGTRTMPCTVISVIHCLRLNAGYPDIQAESAELRILLPKGLEIVGALLNEVGELEKARKIYEITMEVALAVNGDDSCKKSGLIIACLESADNQSLKFYHGTSQSLNTVESVVHPGNPGAHLWKKMCLLRCKLHIQLPLYASGFDNPSDYSRQLEAAFSNLIKKLRGDALYCIVEGSSTTPRKVVSGIFKDSDNFHQSGNKSHTTQGDSQCSDFCPSSVFTSSHGLQMPMPLNFVLLIHQSLEKGINLAPFAEYLPANGEAILRVLNLDLDIISVAHRELSVHEAISSLILTALTDQLYAMRDMLLEEIPEHPELCSYVFCPPGFAHPISCIYNLNYGESEFKTVEWRKLLHQRLSLPMDRPLLRRANALSFTQNEFGAQKQGTQRLSNVHVNMPTSSGVVGGQCSLIHGSYEYYHYLQDSFNDSGWGCAYRSLQTIFSWFKLQNYTVLDVPMHGKIQEILVKIGDKEPSFKGSQNWIGAIELSFVLDELLGVSSKILNVRSGAEVPEKCRELALHFETQGTPVMIGGGVLAYTLLGVDYNDTTGDCAFLILDPHYTGGEDLRTIWAGGWCGWKKPVNSKGEEFFLRDKFYNFLLPQRPNTI</sequence>
<protein>
    <recommendedName>
        <fullName evidence="10">Ufm1-specific protease</fullName>
    </recommendedName>
</protein>
<keyword evidence="2" id="KW-0645">Protease</keyword>
<dbReference type="EMBL" id="CM035420">
    <property type="protein sequence ID" value="KAH7404681.1"/>
    <property type="molecule type" value="Genomic_DNA"/>
</dbReference>
<dbReference type="InterPro" id="IPR049387">
    <property type="entry name" value="UFSP2-like_2nd"/>
</dbReference>
<organism evidence="8 9">
    <name type="scientific">Ceratopteris richardii</name>
    <name type="common">Triangle waterfern</name>
    <dbReference type="NCBI Taxonomy" id="49495"/>
    <lineage>
        <taxon>Eukaryota</taxon>
        <taxon>Viridiplantae</taxon>
        <taxon>Streptophyta</taxon>
        <taxon>Embryophyta</taxon>
        <taxon>Tracheophyta</taxon>
        <taxon>Polypodiopsida</taxon>
        <taxon>Polypodiidae</taxon>
        <taxon>Polypodiales</taxon>
        <taxon>Pteridineae</taxon>
        <taxon>Pteridaceae</taxon>
        <taxon>Parkerioideae</taxon>
        <taxon>Ceratopteris</taxon>
    </lineage>
</organism>
<evidence type="ECO:0000256" key="5">
    <source>
        <dbReference type="ARBA" id="ARBA00022807"/>
    </source>
</evidence>
<evidence type="ECO:0000313" key="8">
    <source>
        <dbReference type="EMBL" id="KAH7404681.1"/>
    </source>
</evidence>
<accession>A0A8T2T2J5</accession>
<dbReference type="AlphaFoldDB" id="A0A8T2T2J5"/>